<dbReference type="EMBL" id="QJNU01000001">
    <property type="protein sequence ID" value="RYP11487.1"/>
    <property type="molecule type" value="Genomic_DNA"/>
</dbReference>
<dbReference type="Pfam" id="PF00583">
    <property type="entry name" value="Acetyltransf_1"/>
    <property type="match status" value="1"/>
</dbReference>
<dbReference type="GO" id="GO:0016747">
    <property type="term" value="F:acyltransferase activity, transferring groups other than amino-acyl groups"/>
    <property type="evidence" value="ECO:0007669"/>
    <property type="project" value="InterPro"/>
</dbReference>
<protein>
    <recommendedName>
        <fullName evidence="2">N-acetyltransferase domain-containing protein</fullName>
    </recommendedName>
</protein>
<name>A0A4Q4TYP5_9PEZI</name>
<feature type="compositionally biased region" description="Polar residues" evidence="1">
    <location>
        <begin position="1"/>
        <end position="19"/>
    </location>
</feature>
<dbReference type="OrthoDB" id="5689at2759"/>
<gene>
    <name evidence="3" type="ORF">DL764_000010</name>
</gene>
<organism evidence="3 4">
    <name type="scientific">Monosporascus ibericus</name>
    <dbReference type="NCBI Taxonomy" id="155417"/>
    <lineage>
        <taxon>Eukaryota</taxon>
        <taxon>Fungi</taxon>
        <taxon>Dikarya</taxon>
        <taxon>Ascomycota</taxon>
        <taxon>Pezizomycotina</taxon>
        <taxon>Sordariomycetes</taxon>
        <taxon>Xylariomycetidae</taxon>
        <taxon>Xylariales</taxon>
        <taxon>Xylariales incertae sedis</taxon>
        <taxon>Monosporascus</taxon>
    </lineage>
</organism>
<dbReference type="Proteomes" id="UP000293360">
    <property type="component" value="Unassembled WGS sequence"/>
</dbReference>
<proteinExistence type="predicted"/>
<dbReference type="Gene3D" id="3.40.630.30">
    <property type="match status" value="1"/>
</dbReference>
<feature type="region of interest" description="Disordered" evidence="1">
    <location>
        <begin position="1"/>
        <end position="22"/>
    </location>
</feature>
<comment type="caution">
    <text evidence="3">The sequence shown here is derived from an EMBL/GenBank/DDBJ whole genome shotgun (WGS) entry which is preliminary data.</text>
</comment>
<dbReference type="SUPFAM" id="SSF55729">
    <property type="entry name" value="Acyl-CoA N-acyltransferases (Nat)"/>
    <property type="match status" value="1"/>
</dbReference>
<dbReference type="InterPro" id="IPR016181">
    <property type="entry name" value="Acyl_CoA_acyltransferase"/>
</dbReference>
<feature type="domain" description="N-acetyltransferase" evidence="2">
    <location>
        <begin position="30"/>
        <end position="197"/>
    </location>
</feature>
<dbReference type="STRING" id="155417.A0A4Q4TYP5"/>
<dbReference type="CDD" id="cd04301">
    <property type="entry name" value="NAT_SF"/>
    <property type="match status" value="1"/>
</dbReference>
<accession>A0A4Q4TYP5</accession>
<evidence type="ECO:0000313" key="3">
    <source>
        <dbReference type="EMBL" id="RYP11487.1"/>
    </source>
</evidence>
<dbReference type="InterPro" id="IPR000182">
    <property type="entry name" value="GNAT_dom"/>
</dbReference>
<dbReference type="PROSITE" id="PS51186">
    <property type="entry name" value="GNAT"/>
    <property type="match status" value="1"/>
</dbReference>
<evidence type="ECO:0000313" key="4">
    <source>
        <dbReference type="Proteomes" id="UP000293360"/>
    </source>
</evidence>
<keyword evidence="4" id="KW-1185">Reference proteome</keyword>
<sequence length="214" mass="24262">MQIERNPSSSWTATLTNTRTPPPIMVNGNLKFRVATPEDAARLQPLVRSAYRGEESRKGWTTEADLLTGERIDVAGLTAKITAPDGVVLIATVDEDEDDKPLSCCELCRRGDDLAYFGLFVVDPRRQAGGIGRRVLAYAEDYCRREWGARRLEMQVIWTRRELIEWYVRRGYRVTGETRPFPYSELENDVALRDDLHFQVLEKGLQTAAATKGI</sequence>
<evidence type="ECO:0000256" key="1">
    <source>
        <dbReference type="SAM" id="MobiDB-lite"/>
    </source>
</evidence>
<dbReference type="AlphaFoldDB" id="A0A4Q4TYP5"/>
<reference evidence="3 4" key="1">
    <citation type="submission" date="2018-06" db="EMBL/GenBank/DDBJ databases">
        <title>Complete Genomes of Monosporascus.</title>
        <authorList>
            <person name="Robinson A.J."/>
            <person name="Natvig D.O."/>
        </authorList>
    </citation>
    <scope>NUCLEOTIDE SEQUENCE [LARGE SCALE GENOMIC DNA]</scope>
    <source>
        <strain evidence="3 4">CBS 110550</strain>
    </source>
</reference>
<evidence type="ECO:0000259" key="2">
    <source>
        <dbReference type="PROSITE" id="PS51186"/>
    </source>
</evidence>